<keyword evidence="3" id="KW-1185">Reference proteome</keyword>
<protein>
    <submittedName>
        <fullName evidence="2">Uncharacterized protein</fullName>
    </submittedName>
</protein>
<proteinExistence type="predicted"/>
<feature type="compositionally biased region" description="Basic and acidic residues" evidence="1">
    <location>
        <begin position="1"/>
        <end position="13"/>
    </location>
</feature>
<dbReference type="AlphaFoldDB" id="A0A9N7YL42"/>
<evidence type="ECO:0000256" key="1">
    <source>
        <dbReference type="SAM" id="MobiDB-lite"/>
    </source>
</evidence>
<dbReference type="EMBL" id="CADEAL010001125">
    <property type="protein sequence ID" value="CAB1429331.1"/>
    <property type="molecule type" value="Genomic_DNA"/>
</dbReference>
<evidence type="ECO:0000313" key="2">
    <source>
        <dbReference type="EMBL" id="CAB1429331.1"/>
    </source>
</evidence>
<accession>A0A9N7YL42</accession>
<comment type="caution">
    <text evidence="2">The sequence shown here is derived from an EMBL/GenBank/DDBJ whole genome shotgun (WGS) entry which is preliminary data.</text>
</comment>
<dbReference type="Proteomes" id="UP001153269">
    <property type="component" value="Unassembled WGS sequence"/>
</dbReference>
<evidence type="ECO:0000313" key="3">
    <source>
        <dbReference type="Proteomes" id="UP001153269"/>
    </source>
</evidence>
<name>A0A9N7YL42_PLEPL</name>
<reference evidence="2" key="1">
    <citation type="submission" date="2020-03" db="EMBL/GenBank/DDBJ databases">
        <authorList>
            <person name="Weist P."/>
        </authorList>
    </citation>
    <scope>NUCLEOTIDE SEQUENCE</scope>
</reference>
<feature type="region of interest" description="Disordered" evidence="1">
    <location>
        <begin position="1"/>
        <end position="20"/>
    </location>
</feature>
<sequence length="85" mass="9284">MHVSKSGEERPGDEQPVSVAEAGLRENCPLLTCESSLKGRSNMCAPCPWMSSIKDVVDVNVPSSFIINLKLYSDWVSFNVLKVVG</sequence>
<gene>
    <name evidence="2" type="ORF">PLEPLA_LOCUS17308</name>
</gene>
<organism evidence="2 3">
    <name type="scientific">Pleuronectes platessa</name>
    <name type="common">European plaice</name>
    <dbReference type="NCBI Taxonomy" id="8262"/>
    <lineage>
        <taxon>Eukaryota</taxon>
        <taxon>Metazoa</taxon>
        <taxon>Chordata</taxon>
        <taxon>Craniata</taxon>
        <taxon>Vertebrata</taxon>
        <taxon>Euteleostomi</taxon>
        <taxon>Actinopterygii</taxon>
        <taxon>Neopterygii</taxon>
        <taxon>Teleostei</taxon>
        <taxon>Neoteleostei</taxon>
        <taxon>Acanthomorphata</taxon>
        <taxon>Carangaria</taxon>
        <taxon>Pleuronectiformes</taxon>
        <taxon>Pleuronectoidei</taxon>
        <taxon>Pleuronectidae</taxon>
        <taxon>Pleuronectes</taxon>
    </lineage>
</organism>